<dbReference type="PANTHER" id="PTHR42978:SF6">
    <property type="entry name" value="QUORUM-QUENCHING LACTONASE YTNP-RELATED"/>
    <property type="match status" value="1"/>
</dbReference>
<keyword evidence="4" id="KW-0862">Zinc</keyword>
<dbReference type="GO" id="GO:0046872">
    <property type="term" value="F:metal ion binding"/>
    <property type="evidence" value="ECO:0007669"/>
    <property type="project" value="UniProtKB-KW"/>
</dbReference>
<dbReference type="InterPro" id="IPR036866">
    <property type="entry name" value="RibonucZ/Hydroxyglut_hydro"/>
</dbReference>
<comment type="similarity">
    <text evidence="1">Belongs to the metallo-beta-lactamase superfamily.</text>
</comment>
<dbReference type="KEGG" id="lmb:C9I47_2950"/>
<evidence type="ECO:0000256" key="1">
    <source>
        <dbReference type="ARBA" id="ARBA00007749"/>
    </source>
</evidence>
<sequence>MTLAACSQQTAEPQASGDAATGASPFHTEAPVPDENIHGFAIGELSATALRDGALAFPNDNQVFGVGHTPDEVASVLGDAGLATDALELGLQPLLVKADDRVLLFDTGAGAAFGDAAGHLGESLAAAGVAPTEVTDIFISHAHGDHVGGLVGADGALAFANARIHMSEPEWTFLSGMDADTSKAVMIPGHAAFVAALEPKVATFAPDAEILPVQVKAVAIKGHTPGHSGYLISSGQDSLLYVGDATHHSVISVQKPEWPNGFDGDAETAATSRSALVEQLASNGQRTYNVHGPFPGVGRIQKQDGKTVWVAE</sequence>
<proteinExistence type="inferred from homology"/>
<keyword evidence="8" id="KW-1185">Reference proteome</keyword>
<dbReference type="EMBL" id="CP029843">
    <property type="protein sequence ID" value="AWV08619.1"/>
    <property type="molecule type" value="Genomic_DNA"/>
</dbReference>
<gene>
    <name evidence="7" type="ORF">C9I47_2950</name>
</gene>
<dbReference type="SMART" id="SM00849">
    <property type="entry name" value="Lactamase_B"/>
    <property type="match status" value="1"/>
</dbReference>
<dbReference type="InterPro" id="IPR051013">
    <property type="entry name" value="MBL_superfamily_lactonases"/>
</dbReference>
<evidence type="ECO:0000313" key="8">
    <source>
        <dbReference type="Proteomes" id="UP000249447"/>
    </source>
</evidence>
<evidence type="ECO:0000256" key="5">
    <source>
        <dbReference type="SAM" id="MobiDB-lite"/>
    </source>
</evidence>
<dbReference type="Gene3D" id="3.60.15.10">
    <property type="entry name" value="Ribonuclease Z/Hydroxyacylglutathione hydrolase-like"/>
    <property type="match status" value="1"/>
</dbReference>
<dbReference type="GO" id="GO:0016787">
    <property type="term" value="F:hydrolase activity"/>
    <property type="evidence" value="ECO:0007669"/>
    <property type="project" value="UniProtKB-KW"/>
</dbReference>
<keyword evidence="3" id="KW-0378">Hydrolase</keyword>
<evidence type="ECO:0000256" key="2">
    <source>
        <dbReference type="ARBA" id="ARBA00022723"/>
    </source>
</evidence>
<dbReference type="SUPFAM" id="SSF56281">
    <property type="entry name" value="Metallo-hydrolase/oxidoreductase"/>
    <property type="match status" value="1"/>
</dbReference>
<dbReference type="PANTHER" id="PTHR42978">
    <property type="entry name" value="QUORUM-QUENCHING LACTONASE YTNP-RELATED-RELATED"/>
    <property type="match status" value="1"/>
</dbReference>
<dbReference type="Proteomes" id="UP000249447">
    <property type="component" value="Chromosome"/>
</dbReference>
<accession>A0A2U9TG59</accession>
<organism evidence="7 8">
    <name type="scientific">Marilutibacter maris</name>
    <dbReference type="NCBI Taxonomy" id="1605891"/>
    <lineage>
        <taxon>Bacteria</taxon>
        <taxon>Pseudomonadati</taxon>
        <taxon>Pseudomonadota</taxon>
        <taxon>Gammaproteobacteria</taxon>
        <taxon>Lysobacterales</taxon>
        <taxon>Lysobacteraceae</taxon>
        <taxon>Marilutibacter</taxon>
    </lineage>
</organism>
<name>A0A2U9TG59_9GAMM</name>
<feature type="compositionally biased region" description="Polar residues" evidence="5">
    <location>
        <begin position="1"/>
        <end position="13"/>
    </location>
</feature>
<evidence type="ECO:0000313" key="7">
    <source>
        <dbReference type="EMBL" id="AWV08619.1"/>
    </source>
</evidence>
<feature type="region of interest" description="Disordered" evidence="5">
    <location>
        <begin position="1"/>
        <end position="32"/>
    </location>
</feature>
<evidence type="ECO:0000259" key="6">
    <source>
        <dbReference type="SMART" id="SM00849"/>
    </source>
</evidence>
<evidence type="ECO:0000256" key="3">
    <source>
        <dbReference type="ARBA" id="ARBA00022801"/>
    </source>
</evidence>
<keyword evidence="2" id="KW-0479">Metal-binding</keyword>
<evidence type="ECO:0000256" key="4">
    <source>
        <dbReference type="ARBA" id="ARBA00022833"/>
    </source>
</evidence>
<feature type="domain" description="Metallo-beta-lactamase" evidence="6">
    <location>
        <begin position="90"/>
        <end position="291"/>
    </location>
</feature>
<dbReference type="InterPro" id="IPR001279">
    <property type="entry name" value="Metallo-B-lactamas"/>
</dbReference>
<protein>
    <submittedName>
        <fullName evidence="7">Beta-lactamase</fullName>
    </submittedName>
</protein>
<dbReference type="Pfam" id="PF00753">
    <property type="entry name" value="Lactamase_B"/>
    <property type="match status" value="1"/>
</dbReference>
<dbReference type="AlphaFoldDB" id="A0A2U9TG59"/>
<dbReference type="CDD" id="cd07720">
    <property type="entry name" value="OPHC2-like_MBL-fold"/>
    <property type="match status" value="1"/>
</dbReference>
<reference evidence="7 8" key="1">
    <citation type="submission" date="2018-05" db="EMBL/GenBank/DDBJ databases">
        <title>The complete genome of Lysobacter maris HZ9B, a marine bacterium antagonistic against terrestrial plant pathogens.</title>
        <authorList>
            <person name="Zhang X.-Q."/>
        </authorList>
    </citation>
    <scope>NUCLEOTIDE SEQUENCE [LARGE SCALE GENOMIC DNA]</scope>
    <source>
        <strain evidence="7 8">HZ9B</strain>
    </source>
</reference>